<dbReference type="AlphaFoldDB" id="A0A232EIF9"/>
<organism evidence="1 2">
    <name type="scientific">Trichomalopsis sarcophagae</name>
    <dbReference type="NCBI Taxonomy" id="543379"/>
    <lineage>
        <taxon>Eukaryota</taxon>
        <taxon>Metazoa</taxon>
        <taxon>Ecdysozoa</taxon>
        <taxon>Arthropoda</taxon>
        <taxon>Hexapoda</taxon>
        <taxon>Insecta</taxon>
        <taxon>Pterygota</taxon>
        <taxon>Neoptera</taxon>
        <taxon>Endopterygota</taxon>
        <taxon>Hymenoptera</taxon>
        <taxon>Apocrita</taxon>
        <taxon>Proctotrupomorpha</taxon>
        <taxon>Chalcidoidea</taxon>
        <taxon>Pteromalidae</taxon>
        <taxon>Pteromalinae</taxon>
        <taxon>Trichomalopsis</taxon>
    </lineage>
</organism>
<protein>
    <submittedName>
        <fullName evidence="1">Uncharacterized protein</fullName>
    </submittedName>
</protein>
<dbReference type="Proteomes" id="UP000215335">
    <property type="component" value="Unassembled WGS sequence"/>
</dbReference>
<gene>
    <name evidence="1" type="ORF">TSAR_009741</name>
</gene>
<accession>A0A232EIF9</accession>
<sequence length="26" mass="3167">MEFPVGSFIRFQATFARCLYREQLQK</sequence>
<keyword evidence="2" id="KW-1185">Reference proteome</keyword>
<proteinExistence type="predicted"/>
<dbReference type="EMBL" id="NNAY01004252">
    <property type="protein sequence ID" value="OXU18146.1"/>
    <property type="molecule type" value="Genomic_DNA"/>
</dbReference>
<name>A0A232EIF9_9HYME</name>
<evidence type="ECO:0000313" key="2">
    <source>
        <dbReference type="Proteomes" id="UP000215335"/>
    </source>
</evidence>
<reference evidence="1 2" key="1">
    <citation type="journal article" date="2017" name="Curr. Biol.">
        <title>The Evolution of Venom by Co-option of Single-Copy Genes.</title>
        <authorList>
            <person name="Martinson E.O."/>
            <person name="Mrinalini"/>
            <person name="Kelkar Y.D."/>
            <person name="Chang C.H."/>
            <person name="Werren J.H."/>
        </authorList>
    </citation>
    <scope>NUCLEOTIDE SEQUENCE [LARGE SCALE GENOMIC DNA]</scope>
    <source>
        <strain evidence="1 2">Alberta</strain>
        <tissue evidence="1">Whole body</tissue>
    </source>
</reference>
<comment type="caution">
    <text evidence="1">The sequence shown here is derived from an EMBL/GenBank/DDBJ whole genome shotgun (WGS) entry which is preliminary data.</text>
</comment>
<evidence type="ECO:0000313" key="1">
    <source>
        <dbReference type="EMBL" id="OXU18146.1"/>
    </source>
</evidence>